<evidence type="ECO:0000313" key="8">
    <source>
        <dbReference type="Proteomes" id="UP000237752"/>
    </source>
</evidence>
<dbReference type="SUPFAM" id="SSF50814">
    <property type="entry name" value="Lipocalins"/>
    <property type="match status" value="1"/>
</dbReference>
<dbReference type="GO" id="GO:0046872">
    <property type="term" value="F:metal ion binding"/>
    <property type="evidence" value="ECO:0007669"/>
    <property type="project" value="UniProtKB-KW"/>
</dbReference>
<dbReference type="PANTHER" id="PTHR15854">
    <property type="entry name" value="THAP4 PROTEIN"/>
    <property type="match status" value="1"/>
</dbReference>
<dbReference type="InterPro" id="IPR054873">
    <property type="entry name" value="PeroxynitIsom"/>
</dbReference>
<dbReference type="CDD" id="cd07828">
    <property type="entry name" value="lipocalin_heme-bd-THAP4-like"/>
    <property type="match status" value="1"/>
</dbReference>
<dbReference type="GO" id="GO:0020037">
    <property type="term" value="F:heme binding"/>
    <property type="evidence" value="ECO:0007669"/>
    <property type="project" value="UniProtKB-UniRule"/>
</dbReference>
<comment type="caution">
    <text evidence="7">The sequence shown here is derived from an EMBL/GenBank/DDBJ whole genome shotgun (WGS) entry which is preliminary data.</text>
</comment>
<protein>
    <recommendedName>
        <fullName evidence="5">Peroxynitrite isomerase</fullName>
        <ecNumber evidence="5">5.99.-.-</ecNumber>
    </recommendedName>
    <alternativeName>
        <fullName evidence="5">Ferric nitrobindin</fullName>
        <shortName evidence="5">Nb(III)</shortName>
    </alternativeName>
</protein>
<feature type="binding site" evidence="5">
    <location>
        <position position="115"/>
    </location>
    <ligand>
        <name>heme b</name>
        <dbReference type="ChEBI" id="CHEBI:60344"/>
    </ligand>
</feature>
<evidence type="ECO:0000259" key="6">
    <source>
        <dbReference type="Pfam" id="PF08768"/>
    </source>
</evidence>
<sequence length="156" mass="17084">MTPQLHPGIEPLRHLLGTWSGPGQGEYPTIEPFEYVESVTFSHVGKPFLAYAQKTRNPDGLPMHAETGYWRLPSAGQVEVVLAHPFGIVEILEGTLDGSGVWLRSTVVHGTSTAKDVTATERDFILDGDVLRYDVRMAAVGLPLTHHLSATLTRDL</sequence>
<dbReference type="Gene3D" id="2.40.128.20">
    <property type="match status" value="1"/>
</dbReference>
<comment type="function">
    <text evidence="5">Heme-binding protein able to scavenge peroxynitrite and to protect free L-tyrosine against peroxynitrite-mediated nitration, by acting as a peroxynitrite isomerase that converts peroxynitrite to nitrate. Therefore, this protein likely plays a role in peroxynitrite sensing and in the detoxification of reactive nitrogen and oxygen species (RNS and ROS, respectively). Is able to bind nitric oxide (NO) in vitro, but may act as a sensor of peroxynitrite levels in vivo.</text>
</comment>
<feature type="binding site" evidence="5">
    <location>
        <position position="29"/>
    </location>
    <ligand>
        <name>heme b</name>
        <dbReference type="ChEBI" id="CHEBI:60344"/>
    </ligand>
</feature>
<comment type="catalytic activity">
    <reaction evidence="5">
        <text>peroxynitrite = nitrate</text>
        <dbReference type="Rhea" id="RHEA:63116"/>
        <dbReference type="ChEBI" id="CHEBI:17632"/>
        <dbReference type="ChEBI" id="CHEBI:25941"/>
    </reaction>
</comment>
<proteinExistence type="inferred from homology"/>
<keyword evidence="8" id="KW-1185">Reference proteome</keyword>
<evidence type="ECO:0000256" key="4">
    <source>
        <dbReference type="ARBA" id="ARBA00023235"/>
    </source>
</evidence>
<evidence type="ECO:0000313" key="7">
    <source>
        <dbReference type="EMBL" id="PRZ43153.1"/>
    </source>
</evidence>
<keyword evidence="1 5" id="KW-0349">Heme</keyword>
<evidence type="ECO:0000256" key="2">
    <source>
        <dbReference type="ARBA" id="ARBA00022723"/>
    </source>
</evidence>
<dbReference type="HAMAP" id="MF_01297">
    <property type="entry name" value="nitrobindin"/>
    <property type="match status" value="1"/>
</dbReference>
<name>A0A2T1A3H5_9ACTN</name>
<dbReference type="NCBIfam" id="NF045819">
    <property type="entry name" value="PeroxynitIsom"/>
    <property type="match status" value="1"/>
</dbReference>
<organism evidence="7 8">
    <name type="scientific">Antricoccus suffuscus</name>
    <dbReference type="NCBI Taxonomy" id="1629062"/>
    <lineage>
        <taxon>Bacteria</taxon>
        <taxon>Bacillati</taxon>
        <taxon>Actinomycetota</taxon>
        <taxon>Actinomycetes</taxon>
        <taxon>Geodermatophilales</taxon>
        <taxon>Antricoccaceae</taxon>
        <taxon>Antricoccus</taxon>
    </lineage>
</organism>
<feature type="binding site" description="axial binding residue" evidence="5">
    <location>
        <position position="147"/>
    </location>
    <ligand>
        <name>heme b</name>
        <dbReference type="ChEBI" id="CHEBI:60344"/>
    </ligand>
    <ligandPart>
        <name>Fe</name>
        <dbReference type="ChEBI" id="CHEBI:18248"/>
    </ligandPart>
</feature>
<dbReference type="AlphaFoldDB" id="A0A2T1A3H5"/>
<dbReference type="InterPro" id="IPR045165">
    <property type="entry name" value="Nitrobindin"/>
</dbReference>
<dbReference type="Proteomes" id="UP000237752">
    <property type="component" value="Unassembled WGS sequence"/>
</dbReference>
<gene>
    <name evidence="7" type="ORF">CLV47_103211</name>
</gene>
<comment type="similarity">
    <text evidence="5">Belongs to the nitrobindin family.</text>
</comment>
<dbReference type="Pfam" id="PF08768">
    <property type="entry name" value="THAP4_heme-bd"/>
    <property type="match status" value="1"/>
</dbReference>
<dbReference type="OrthoDB" id="4804006at2"/>
<dbReference type="GO" id="GO:0062213">
    <property type="term" value="F:peroxynitrite isomerase activity"/>
    <property type="evidence" value="ECO:0007669"/>
    <property type="project" value="UniProtKB-UniRule"/>
</dbReference>
<feature type="short sequence motif" description="GXWXGXG" evidence="5">
    <location>
        <begin position="17"/>
        <end position="23"/>
    </location>
</feature>
<dbReference type="InterPro" id="IPR022939">
    <property type="entry name" value="Nb(III)_bact/plant"/>
</dbReference>
<feature type="domain" description="THAP4-like heme-binding" evidence="6">
    <location>
        <begin position="9"/>
        <end position="154"/>
    </location>
</feature>
<reference evidence="7 8" key="1">
    <citation type="submission" date="2018-03" db="EMBL/GenBank/DDBJ databases">
        <title>Genomic Encyclopedia of Archaeal and Bacterial Type Strains, Phase II (KMG-II): from individual species to whole genera.</title>
        <authorList>
            <person name="Goeker M."/>
        </authorList>
    </citation>
    <scope>NUCLEOTIDE SEQUENCE [LARGE SCALE GENOMIC DNA]</scope>
    <source>
        <strain evidence="7 8">DSM 100065</strain>
    </source>
</reference>
<accession>A0A2T1A3H5</accession>
<dbReference type="EMBL" id="PVUE01000003">
    <property type="protein sequence ID" value="PRZ43153.1"/>
    <property type="molecule type" value="Genomic_DNA"/>
</dbReference>
<dbReference type="RefSeq" id="WP_106348113.1">
    <property type="nucleotide sequence ID" value="NZ_PVUE01000003.1"/>
</dbReference>
<dbReference type="InterPro" id="IPR014878">
    <property type="entry name" value="THAP4-like_heme-bd"/>
</dbReference>
<evidence type="ECO:0000256" key="5">
    <source>
        <dbReference type="HAMAP-Rule" id="MF_01297"/>
    </source>
</evidence>
<dbReference type="InterPro" id="IPR012674">
    <property type="entry name" value="Calycin"/>
</dbReference>
<comment type="cofactor">
    <cofactor evidence="5">
        <name>heme b</name>
        <dbReference type="ChEBI" id="CHEBI:60344"/>
    </cofactor>
    <text evidence="5">Binds 1 heme b group per subunit, that coordinates a highly solvent-exposed Fe(III) atom.</text>
</comment>
<dbReference type="PANTHER" id="PTHR15854:SF4">
    <property type="entry name" value="PEROXYNITRITE ISOMERASE THAP4"/>
    <property type="match status" value="1"/>
</dbReference>
<evidence type="ECO:0000256" key="1">
    <source>
        <dbReference type="ARBA" id="ARBA00022617"/>
    </source>
</evidence>
<keyword evidence="4 5" id="KW-0413">Isomerase</keyword>
<evidence type="ECO:0000256" key="3">
    <source>
        <dbReference type="ARBA" id="ARBA00023004"/>
    </source>
</evidence>
<dbReference type="EC" id="5.99.-.-" evidence="5"/>
<keyword evidence="3 5" id="KW-0408">Iron</keyword>
<comment type="domain">
    <text evidence="5">Forms a 10-stranded antiparallel beta-barrel structure able to accommodate a hydrophobic ligand in its interior. In fact, this fold hosts the heme group, which is located in a wide surface cleft.</text>
</comment>
<comment type="pathway">
    <text evidence="5">Nitrogen metabolism.</text>
</comment>
<keyword evidence="2 5" id="KW-0479">Metal-binding</keyword>